<comment type="function">
    <text evidence="5">May play a role in ribosome biogenesis.</text>
</comment>
<dbReference type="KEGG" id="acep:105627399"/>
<dbReference type="AlphaFoldDB" id="A0A158P2R2"/>
<organism evidence="7 8">
    <name type="scientific">Atta cephalotes</name>
    <name type="common">Leafcutter ant</name>
    <dbReference type="NCBI Taxonomy" id="12957"/>
    <lineage>
        <taxon>Eukaryota</taxon>
        <taxon>Metazoa</taxon>
        <taxon>Ecdysozoa</taxon>
        <taxon>Arthropoda</taxon>
        <taxon>Hexapoda</taxon>
        <taxon>Insecta</taxon>
        <taxon>Pterygota</taxon>
        <taxon>Neoptera</taxon>
        <taxon>Endopterygota</taxon>
        <taxon>Hymenoptera</taxon>
        <taxon>Apocrita</taxon>
        <taxon>Aculeata</taxon>
        <taxon>Formicoidea</taxon>
        <taxon>Formicidae</taxon>
        <taxon>Myrmicinae</taxon>
        <taxon>Atta</taxon>
    </lineage>
</organism>
<evidence type="ECO:0000256" key="1">
    <source>
        <dbReference type="ARBA" id="ARBA00008838"/>
    </source>
</evidence>
<dbReference type="GO" id="GO:0000027">
    <property type="term" value="P:ribosomal large subunit assembly"/>
    <property type="evidence" value="ECO:0007669"/>
    <property type="project" value="UniProtKB-UniRule"/>
</dbReference>
<dbReference type="STRING" id="12957.A0A158P2R2"/>
<evidence type="ECO:0000256" key="2">
    <source>
        <dbReference type="ARBA" id="ARBA00018339"/>
    </source>
</evidence>
<dbReference type="EnsemblMetazoa" id="XM_012208680.1">
    <property type="protein sequence ID" value="XP_012064070.1"/>
    <property type="gene ID" value="LOC105627399"/>
</dbReference>
<reference evidence="8" key="1">
    <citation type="journal article" date="2011" name="PLoS Genet.">
        <title>The genome sequence of the leaf-cutter ant Atta cephalotes reveals insights into its obligate symbiotic lifestyle.</title>
        <authorList>
            <person name="Suen G."/>
            <person name="Teiling C."/>
            <person name="Li L."/>
            <person name="Holt C."/>
            <person name="Abouheif E."/>
            <person name="Bornberg-Bauer E."/>
            <person name="Bouffard P."/>
            <person name="Caldera E.J."/>
            <person name="Cash E."/>
            <person name="Cavanaugh A."/>
            <person name="Denas O."/>
            <person name="Elhaik E."/>
            <person name="Fave M.J."/>
            <person name="Gadau J."/>
            <person name="Gibson J.D."/>
            <person name="Graur D."/>
            <person name="Grubbs K.J."/>
            <person name="Hagen D.E."/>
            <person name="Harkins T.T."/>
            <person name="Helmkampf M."/>
            <person name="Hu H."/>
            <person name="Johnson B.R."/>
            <person name="Kim J."/>
            <person name="Marsh S.E."/>
            <person name="Moeller J.A."/>
            <person name="Munoz-Torres M.C."/>
            <person name="Murphy M.C."/>
            <person name="Naughton M.C."/>
            <person name="Nigam S."/>
            <person name="Overson R."/>
            <person name="Rajakumar R."/>
            <person name="Reese J.T."/>
            <person name="Scott J.J."/>
            <person name="Smith C.R."/>
            <person name="Tao S."/>
            <person name="Tsutsui N.D."/>
            <person name="Viljakainen L."/>
            <person name="Wissler L."/>
            <person name="Yandell M.D."/>
            <person name="Zimmer F."/>
            <person name="Taylor J."/>
            <person name="Slater S.C."/>
            <person name="Clifton S.W."/>
            <person name="Warren W.C."/>
            <person name="Elsik C.G."/>
            <person name="Smith C.D."/>
            <person name="Weinstock G.M."/>
            <person name="Gerardo N.M."/>
            <person name="Currie C.R."/>
        </authorList>
    </citation>
    <scope>NUCLEOTIDE SEQUENCE [LARGE SCALE GENOMIC DNA]</scope>
</reference>
<dbReference type="GO" id="GO:0006364">
    <property type="term" value="P:rRNA processing"/>
    <property type="evidence" value="ECO:0007669"/>
    <property type="project" value="TreeGrafter"/>
</dbReference>
<evidence type="ECO:0000313" key="8">
    <source>
        <dbReference type="Proteomes" id="UP000005205"/>
    </source>
</evidence>
<dbReference type="PANTHER" id="PTHR14211">
    <property type="entry name" value="GLIOMA SUPPRESSOR CANDIDATE REGION GENE 2"/>
    <property type="match status" value="1"/>
</dbReference>
<evidence type="ECO:0000256" key="6">
    <source>
        <dbReference type="SAM" id="MobiDB-lite"/>
    </source>
</evidence>
<dbReference type="GO" id="GO:0008097">
    <property type="term" value="F:5S rRNA binding"/>
    <property type="evidence" value="ECO:0007669"/>
    <property type="project" value="TreeGrafter"/>
</dbReference>
<dbReference type="PANTHER" id="PTHR14211:SF7">
    <property type="entry name" value="RIBOSOME BIOGENESIS PROTEIN NOP53"/>
    <property type="match status" value="1"/>
</dbReference>
<dbReference type="FunCoup" id="A0A158P2R2">
    <property type="interactions" value="1290"/>
</dbReference>
<reference evidence="7" key="2">
    <citation type="submission" date="2016-04" db="UniProtKB">
        <authorList>
            <consortium name="EnsemblMetazoa"/>
        </authorList>
    </citation>
    <scope>IDENTIFICATION</scope>
</reference>
<evidence type="ECO:0000256" key="5">
    <source>
        <dbReference type="PIRNR" id="PIRNR017302"/>
    </source>
</evidence>
<evidence type="ECO:0000313" key="7">
    <source>
        <dbReference type="EnsemblMetazoa" id="XP_012064070.1"/>
    </source>
</evidence>
<comment type="subcellular location">
    <subcellularLocation>
        <location evidence="5">Nucleus</location>
        <location evidence="5">Nucleolus</location>
    </subcellularLocation>
    <subcellularLocation>
        <location evidence="5">Nucleus</location>
        <location evidence="5">Nucleoplasm</location>
    </subcellularLocation>
</comment>
<proteinExistence type="inferred from homology"/>
<name>A0A158P2R2_ATTCE</name>
<dbReference type="OrthoDB" id="5072at2759"/>
<dbReference type="GO" id="GO:0005730">
    <property type="term" value="C:nucleolus"/>
    <property type="evidence" value="ECO:0007669"/>
    <property type="project" value="UniProtKB-SubCell"/>
</dbReference>
<dbReference type="Pfam" id="PF07767">
    <property type="entry name" value="Nop53"/>
    <property type="match status" value="1"/>
</dbReference>
<accession>A0A158P2R2</accession>
<keyword evidence="8" id="KW-1185">Reference proteome</keyword>
<feature type="region of interest" description="Disordered" evidence="6">
    <location>
        <begin position="330"/>
        <end position="349"/>
    </location>
</feature>
<dbReference type="EMBL" id="ADTU01007397">
    <property type="status" value="NOT_ANNOTATED_CDS"/>
    <property type="molecule type" value="Genomic_DNA"/>
</dbReference>
<dbReference type="PIRSF" id="PIRSF017302">
    <property type="entry name" value="Gltscr2"/>
    <property type="match status" value="1"/>
</dbReference>
<evidence type="ECO:0000256" key="4">
    <source>
        <dbReference type="ARBA" id="ARBA00023242"/>
    </source>
</evidence>
<keyword evidence="3 5" id="KW-0690">Ribosome biogenesis</keyword>
<gene>
    <name evidence="7" type="primary">105627399</name>
</gene>
<dbReference type="InterPro" id="IPR011687">
    <property type="entry name" value="Nop53/GLTSCR2"/>
</dbReference>
<sequence length="406" mass="47564">MLDVKTKKHKVSKKTKRSWRKYIDIKDVDTFLDNNRLEERLGTPFSERIDTQLFTIDKTADVTENVISKRAARLALKNKEPRCFASLKSHTCVPDPISKRNRVRTKEEQKEALKNRILAKIASTNHPKSKELKKDIWNSTNVLIPETVTEWMSSNSIRHTLKHLGIKKRKLPLLCKKPSVLPAVEIPHPGTSYNPSYNDHQELLHNIVQKELELMKQDEHLNRVTTQMFEKISLQKRDENMMKEMLEGLPKNQTTSSFKSIEEDHEEENSSITIVNNKSKKKLKKTLVQKRKQREQKQAINEHALMKLEKKKISDIYKLKTLQKQIAAKERKQESLRQKRMKKRERESLVPKTLSKIKFEPIDSDFQLAEELTGNLRNFKPSNNLLKERYKSLQQRNIVAPAVIKL</sequence>
<protein>
    <recommendedName>
        <fullName evidence="2 5">Ribosome biogenesis protein NOP53</fullName>
    </recommendedName>
</protein>
<comment type="similarity">
    <text evidence="1 5">Belongs to the NOP53 family.</text>
</comment>
<dbReference type="GO" id="GO:0005654">
    <property type="term" value="C:nucleoplasm"/>
    <property type="evidence" value="ECO:0007669"/>
    <property type="project" value="UniProtKB-SubCell"/>
</dbReference>
<keyword evidence="4 5" id="KW-0539">Nucleus</keyword>
<dbReference type="Proteomes" id="UP000005205">
    <property type="component" value="Unassembled WGS sequence"/>
</dbReference>
<evidence type="ECO:0000256" key="3">
    <source>
        <dbReference type="ARBA" id="ARBA00022517"/>
    </source>
</evidence>
<dbReference type="InParanoid" id="A0A158P2R2"/>